<feature type="transmembrane region" description="Helical" evidence="1">
    <location>
        <begin position="262"/>
        <end position="289"/>
    </location>
</feature>
<reference evidence="2 3" key="1">
    <citation type="submission" date="2017-10" db="EMBL/GenBank/DDBJ databases">
        <title>Two draft genome sequences of Pusillimonas sp. strains isolated from a nitrate- and radionuclide-contaminated groundwater in Russia.</title>
        <authorList>
            <person name="Grouzdev D.S."/>
            <person name="Tourova T.P."/>
            <person name="Goeva M.A."/>
            <person name="Babich T.L."/>
            <person name="Sokolova D.S."/>
            <person name="Abdullin R."/>
            <person name="Poltaraus A.B."/>
            <person name="Toshchakov S.V."/>
            <person name="Nazina T.N."/>
        </authorList>
    </citation>
    <scope>NUCLEOTIDE SEQUENCE [LARGE SCALE GENOMIC DNA]</scope>
    <source>
        <strain evidence="2 3">JR1/69-3-13</strain>
    </source>
</reference>
<evidence type="ECO:0000313" key="2">
    <source>
        <dbReference type="EMBL" id="PLC50171.1"/>
    </source>
</evidence>
<feature type="transmembrane region" description="Helical" evidence="1">
    <location>
        <begin position="218"/>
        <end position="242"/>
    </location>
</feature>
<dbReference type="InterPro" id="IPR021296">
    <property type="entry name" value="DUF2868"/>
</dbReference>
<dbReference type="OrthoDB" id="6210861at2"/>
<sequence length="488" mass="52269">MPDGPKQAPPHVPGFVDYWQAETLRMREALSGPLEDAGEVRHARAQGTSHSHKILLRAQLLGRREGIGQLIAKWIQGARLALLGLLMAALLAGAAAASGALGDGSRSVNVLLALAALLGLNLLAFVFWLASFFVQSGTSGSYLGELWLWLTRKLARGPDAALVPRALVELLGRNNALRWLLGGVSHGVWAVALLSTVLTLLAMLSARRYGFNWETTLLSADTFVSLTAALGWLPSFLGFAVPPEAVVRASNGLHALPESARILWSSWLIGCVVTYGLIPRVLALALALFMGRRNVAAIKLDESLPGYAELRDRLSPLSEKMGTDAPGGPEFQSRIHPQHLGRSEPDQLLLAGIELAPDTPWPPAPLPERIIDLGVIDTRSQRSTLLDRLQQHPPLRLLAVCDARQTPDRGTIALLADLAGLAAQTHILLPVSATTGNAVESRTSTWHDRLSAAGFLPEQRHTDHGEALAWLAGPPQAATDAGAPHVRT</sequence>
<evidence type="ECO:0000313" key="3">
    <source>
        <dbReference type="Proteomes" id="UP000234190"/>
    </source>
</evidence>
<dbReference type="AlphaFoldDB" id="A0A2N4U577"/>
<feature type="transmembrane region" description="Helical" evidence="1">
    <location>
        <begin position="108"/>
        <end position="134"/>
    </location>
</feature>
<gene>
    <name evidence="2" type="ORF">CR159_09200</name>
</gene>
<keyword evidence="3" id="KW-1185">Reference proteome</keyword>
<dbReference type="Pfam" id="PF11067">
    <property type="entry name" value="DUF2868"/>
    <property type="match status" value="1"/>
</dbReference>
<name>A0A2N4U577_9BURK</name>
<dbReference type="EMBL" id="PDNW01000006">
    <property type="protein sequence ID" value="PLC50171.1"/>
    <property type="molecule type" value="Genomic_DNA"/>
</dbReference>
<dbReference type="Proteomes" id="UP000234190">
    <property type="component" value="Unassembled WGS sequence"/>
</dbReference>
<feature type="transmembrane region" description="Helical" evidence="1">
    <location>
        <begin position="80"/>
        <end position="101"/>
    </location>
</feature>
<keyword evidence="1" id="KW-0472">Membrane</keyword>
<dbReference type="RefSeq" id="WP_102073719.1">
    <property type="nucleotide sequence ID" value="NZ_PDNW01000006.1"/>
</dbReference>
<comment type="caution">
    <text evidence="2">The sequence shown here is derived from an EMBL/GenBank/DDBJ whole genome shotgun (WGS) entry which is preliminary data.</text>
</comment>
<keyword evidence="1" id="KW-1133">Transmembrane helix</keyword>
<evidence type="ECO:0008006" key="4">
    <source>
        <dbReference type="Google" id="ProtNLM"/>
    </source>
</evidence>
<keyword evidence="1" id="KW-0812">Transmembrane</keyword>
<organism evidence="2 3">
    <name type="scientific">Pollutimonas subterranea</name>
    <dbReference type="NCBI Taxonomy" id="2045210"/>
    <lineage>
        <taxon>Bacteria</taxon>
        <taxon>Pseudomonadati</taxon>
        <taxon>Pseudomonadota</taxon>
        <taxon>Betaproteobacteria</taxon>
        <taxon>Burkholderiales</taxon>
        <taxon>Alcaligenaceae</taxon>
        <taxon>Pollutimonas</taxon>
    </lineage>
</organism>
<feature type="transmembrane region" description="Helical" evidence="1">
    <location>
        <begin position="187"/>
        <end position="206"/>
    </location>
</feature>
<protein>
    <recommendedName>
        <fullName evidence="4">DUF2868 domain-containing protein</fullName>
    </recommendedName>
</protein>
<accession>A0A2N4U577</accession>
<evidence type="ECO:0000256" key="1">
    <source>
        <dbReference type="SAM" id="Phobius"/>
    </source>
</evidence>
<proteinExistence type="predicted"/>